<evidence type="ECO:0000256" key="6">
    <source>
        <dbReference type="ARBA" id="ARBA00023004"/>
    </source>
</evidence>
<dbReference type="GO" id="GO:0051537">
    <property type="term" value="F:2 iron, 2 sulfur cluster binding"/>
    <property type="evidence" value="ECO:0007669"/>
    <property type="project" value="UniProtKB-KW"/>
</dbReference>
<reference evidence="10" key="1">
    <citation type="submission" date="2018-06" db="EMBL/GenBank/DDBJ databases">
        <authorList>
            <person name="Feng T."/>
            <person name="Jeon C.O."/>
        </authorList>
    </citation>
    <scope>NUCLEOTIDE SEQUENCE [LARGE SCALE GENOMIC DNA]</scope>
    <source>
        <strain evidence="10">S23</strain>
    </source>
</reference>
<dbReference type="Pfam" id="PF00355">
    <property type="entry name" value="Rieske"/>
    <property type="match status" value="1"/>
</dbReference>
<proteinExistence type="inferred from homology"/>
<dbReference type="Gene3D" id="3.90.380.10">
    <property type="entry name" value="Naphthalene 1,2-dioxygenase Alpha Subunit, Chain A, domain 1"/>
    <property type="match status" value="2"/>
</dbReference>
<keyword evidence="7" id="KW-0411">Iron-sulfur</keyword>
<dbReference type="GO" id="GO:0005506">
    <property type="term" value="F:iron ion binding"/>
    <property type="evidence" value="ECO:0007669"/>
    <property type="project" value="InterPro"/>
</dbReference>
<accession>A0A370NWW8</accession>
<dbReference type="SUPFAM" id="SSF55961">
    <property type="entry name" value="Bet v1-like"/>
    <property type="match status" value="1"/>
</dbReference>
<dbReference type="InterPro" id="IPR015879">
    <property type="entry name" value="Ring_hydroxy_dOase_asu_C_dom"/>
</dbReference>
<dbReference type="InterPro" id="IPR017941">
    <property type="entry name" value="Rieske_2Fe-2S"/>
</dbReference>
<evidence type="ECO:0000256" key="1">
    <source>
        <dbReference type="ARBA" id="ARBA00001962"/>
    </source>
</evidence>
<evidence type="ECO:0000256" key="3">
    <source>
        <dbReference type="ARBA" id="ARBA00022714"/>
    </source>
</evidence>
<dbReference type="Proteomes" id="UP000255165">
    <property type="component" value="Unassembled WGS sequence"/>
</dbReference>
<dbReference type="SUPFAM" id="SSF50022">
    <property type="entry name" value="ISP domain"/>
    <property type="match status" value="1"/>
</dbReference>
<name>A0A370NWW8_9BURK</name>
<dbReference type="PROSITE" id="PS51296">
    <property type="entry name" value="RIESKE"/>
    <property type="match status" value="1"/>
</dbReference>
<dbReference type="InterPro" id="IPR001663">
    <property type="entry name" value="Rng_hydr_dOase-A"/>
</dbReference>
<feature type="domain" description="Rieske" evidence="8">
    <location>
        <begin position="72"/>
        <end position="181"/>
    </location>
</feature>
<comment type="similarity">
    <text evidence="2">Belongs to the bacterial ring-hydroxylating dioxygenase alpha subunit family.</text>
</comment>
<keyword evidence="9" id="KW-0223">Dioxygenase</keyword>
<dbReference type="GO" id="GO:0051213">
    <property type="term" value="F:dioxygenase activity"/>
    <property type="evidence" value="ECO:0007669"/>
    <property type="project" value="UniProtKB-KW"/>
</dbReference>
<evidence type="ECO:0000256" key="7">
    <source>
        <dbReference type="ARBA" id="ARBA00023014"/>
    </source>
</evidence>
<sequence>MNDVDNTLGTDAIRVLRPTLESLGPSAIAAIRRIPPHDRNEVESTIARRPAGIFTDPSHYEQEQRAIFRRLPVPVGLSVQLPEPNMFLALNAYGLPILLSRTATGEVKAFLNVCQHKGSLLVERSDAFKAGRVSCPYHAWTFSATGKLVGVPRQEVFAGLRKEDHPLAELACKEAGGLIWVVLDRNVEPDFSHIHDDLVSDFEALNLPRLHLYGHKTFELDANWKLVLEPFLEPYHIQRLHANSVAGMFADLPNVVDVLGEHIRQVSGKADFEPSVLDKPGENIHKSVTFAYMVFPNTVVITSPHYISVKIVKPNGPAKSTVEYFMLTRTPPDNDKAKELYARSFELILDVFGNEDYHAACISQCGIESGAIRELTYGGMETNIPLFYEFVERRLAAAGA</sequence>
<dbReference type="AlphaFoldDB" id="A0A370NWW8"/>
<evidence type="ECO:0000259" key="8">
    <source>
        <dbReference type="PROSITE" id="PS51296"/>
    </source>
</evidence>
<dbReference type="RefSeq" id="WP_115015534.1">
    <property type="nucleotide sequence ID" value="NZ_QKWJ01000011.1"/>
</dbReference>
<dbReference type="PANTHER" id="PTHR43756">
    <property type="entry name" value="CHOLINE MONOOXYGENASE, CHLOROPLASTIC"/>
    <property type="match status" value="1"/>
</dbReference>
<keyword evidence="6" id="KW-0408">Iron</keyword>
<evidence type="ECO:0000256" key="4">
    <source>
        <dbReference type="ARBA" id="ARBA00022723"/>
    </source>
</evidence>
<gene>
    <name evidence="9" type="ORF">DN412_12085</name>
</gene>
<dbReference type="PANTHER" id="PTHR43756:SF5">
    <property type="entry name" value="CHOLINE MONOOXYGENASE, CHLOROPLASTIC"/>
    <property type="match status" value="1"/>
</dbReference>
<evidence type="ECO:0000256" key="2">
    <source>
        <dbReference type="ARBA" id="ARBA00008751"/>
    </source>
</evidence>
<organism evidence="9 10">
    <name type="scientific">Cupriavidus lacunae</name>
    <dbReference type="NCBI Taxonomy" id="2666307"/>
    <lineage>
        <taxon>Bacteria</taxon>
        <taxon>Pseudomonadati</taxon>
        <taxon>Pseudomonadota</taxon>
        <taxon>Betaproteobacteria</taxon>
        <taxon>Burkholderiales</taxon>
        <taxon>Burkholderiaceae</taxon>
        <taxon>Cupriavidus</taxon>
    </lineage>
</organism>
<comment type="caution">
    <text evidence="9">The sequence shown here is derived from an EMBL/GenBank/DDBJ whole genome shotgun (WGS) entry which is preliminary data.</text>
</comment>
<evidence type="ECO:0000313" key="10">
    <source>
        <dbReference type="Proteomes" id="UP000255165"/>
    </source>
</evidence>
<keyword evidence="5" id="KW-0560">Oxidoreductase</keyword>
<dbReference type="InterPro" id="IPR036922">
    <property type="entry name" value="Rieske_2Fe-2S_sf"/>
</dbReference>
<protein>
    <submittedName>
        <fullName evidence="9">Aromatic ring-hydroxylating dioxygenase subunit alpha</fullName>
    </submittedName>
</protein>
<comment type="cofactor">
    <cofactor evidence="1">
        <name>Fe cation</name>
        <dbReference type="ChEBI" id="CHEBI:24875"/>
    </cofactor>
</comment>
<dbReference type="EMBL" id="QKWJ01000011">
    <property type="protein sequence ID" value="RDK10101.1"/>
    <property type="molecule type" value="Genomic_DNA"/>
</dbReference>
<dbReference type="Pfam" id="PF00848">
    <property type="entry name" value="Ring_hydroxyl_A"/>
    <property type="match status" value="1"/>
</dbReference>
<dbReference type="CDD" id="cd03469">
    <property type="entry name" value="Rieske_RO_Alpha_N"/>
    <property type="match status" value="1"/>
</dbReference>
<keyword evidence="3" id="KW-0001">2Fe-2S</keyword>
<evidence type="ECO:0000256" key="5">
    <source>
        <dbReference type="ARBA" id="ARBA00023002"/>
    </source>
</evidence>
<dbReference type="Gene3D" id="2.102.10.10">
    <property type="entry name" value="Rieske [2Fe-2S] iron-sulphur domain"/>
    <property type="match status" value="1"/>
</dbReference>
<keyword evidence="10" id="KW-1185">Reference proteome</keyword>
<dbReference type="PRINTS" id="PR00090">
    <property type="entry name" value="RNGDIOXGNASE"/>
</dbReference>
<evidence type="ECO:0000313" key="9">
    <source>
        <dbReference type="EMBL" id="RDK10101.1"/>
    </source>
</evidence>
<keyword evidence="4" id="KW-0479">Metal-binding</keyword>